<evidence type="ECO:0000259" key="4">
    <source>
        <dbReference type="PROSITE" id="PS51186"/>
    </source>
</evidence>
<proteinExistence type="predicted"/>
<gene>
    <name evidence="5" type="primary">divR3</name>
</gene>
<feature type="compositionally biased region" description="Basic residues" evidence="3">
    <location>
        <begin position="1"/>
        <end position="12"/>
    </location>
</feature>
<keyword evidence="2" id="KW-0012">Acyltransferase</keyword>
<evidence type="ECO:0000256" key="2">
    <source>
        <dbReference type="ARBA" id="ARBA00023315"/>
    </source>
</evidence>
<dbReference type="InterPro" id="IPR000182">
    <property type="entry name" value="GNAT_dom"/>
</dbReference>
<protein>
    <submittedName>
        <fullName evidence="5">Acetyltransferase</fullName>
    </submittedName>
</protein>
<dbReference type="PROSITE" id="PS51186">
    <property type="entry name" value="GNAT"/>
    <property type="match status" value="1"/>
</dbReference>
<dbReference type="PANTHER" id="PTHR43420:SF3">
    <property type="entry name" value="N-ACETYLTRANSFERASE DOMAIN-CONTAINING PROTEIN"/>
    <property type="match status" value="1"/>
</dbReference>
<organism evidence="5">
    <name type="scientific">Streptomyces sp. W112</name>
    <dbReference type="NCBI Taxonomy" id="1245507"/>
    <lineage>
        <taxon>Bacteria</taxon>
        <taxon>Bacillati</taxon>
        <taxon>Actinomycetota</taxon>
        <taxon>Actinomycetes</taxon>
        <taxon>Kitasatosporales</taxon>
        <taxon>Streptomycetaceae</taxon>
        <taxon>Streptomyces</taxon>
    </lineage>
</organism>
<evidence type="ECO:0000256" key="1">
    <source>
        <dbReference type="ARBA" id="ARBA00022679"/>
    </source>
</evidence>
<keyword evidence="1 5" id="KW-0808">Transferase</keyword>
<dbReference type="EMBL" id="KF765440">
    <property type="protein sequence ID" value="AHG95691.1"/>
    <property type="molecule type" value="Genomic_DNA"/>
</dbReference>
<dbReference type="Pfam" id="PF08445">
    <property type="entry name" value="FR47"/>
    <property type="match status" value="1"/>
</dbReference>
<dbReference type="Gene3D" id="3.40.630.30">
    <property type="match status" value="1"/>
</dbReference>
<dbReference type="InterPro" id="IPR013653">
    <property type="entry name" value="GCN5-like_dom"/>
</dbReference>
<sequence>MRPRPTRPRRRAVSTALPPRRAAPHGPRYPSGRQAKWSFASWHAVGTGPRRMPQKQKCGSRRTRRREGSRPVTQPTRLRGSATPADPAPHPLDNAVWAALTGPHAALAERVGKAARYSADVGVFAAVEDPADPAAWADLHRLLGPDAAVALPGVRSVPPGWRTSGDVPGVQLVDTALRAEPDPGAVRLGPADVPEILDLVARTRPGPFLPRTVLLGTYLGIRHRGRLIALAGERLRLPGWTEISAVCTDPAHRGRGLATRLVRAVAAGIRERGDTAFLHAAASNTGAVALYESLGFTLRRHTDFRQVRTPGTAAAAGAL</sequence>
<dbReference type="AlphaFoldDB" id="W5RYM7"/>
<feature type="compositionally biased region" description="Basic residues" evidence="3">
    <location>
        <begin position="52"/>
        <end position="67"/>
    </location>
</feature>
<dbReference type="InterPro" id="IPR050680">
    <property type="entry name" value="YpeA/RimI_acetyltransf"/>
</dbReference>
<dbReference type="SUPFAM" id="SSF55729">
    <property type="entry name" value="Acyl-CoA N-acyltransferases (Nat)"/>
    <property type="match status" value="1"/>
</dbReference>
<dbReference type="CDD" id="cd04301">
    <property type="entry name" value="NAT_SF"/>
    <property type="match status" value="1"/>
</dbReference>
<reference evidence="5" key="1">
    <citation type="submission" date="2013-10" db="EMBL/GenBank/DDBJ databases">
        <authorList>
            <person name="Li S."/>
            <person name="Wang H."/>
            <person name="Shen Y."/>
        </authorList>
    </citation>
    <scope>NUCLEOTIDE SEQUENCE</scope>
    <source>
        <strain evidence="5">W112</strain>
    </source>
</reference>
<evidence type="ECO:0000313" key="5">
    <source>
        <dbReference type="EMBL" id="AHG95691.1"/>
    </source>
</evidence>
<dbReference type="PANTHER" id="PTHR43420">
    <property type="entry name" value="ACETYLTRANSFERASE"/>
    <property type="match status" value="1"/>
</dbReference>
<feature type="domain" description="N-acetyltransferase" evidence="4">
    <location>
        <begin position="183"/>
        <end position="319"/>
    </location>
</feature>
<feature type="region of interest" description="Disordered" evidence="3">
    <location>
        <begin position="1"/>
        <end position="90"/>
    </location>
</feature>
<reference evidence="5" key="2">
    <citation type="journal article" date="2014" name="Gene">
        <title>Identification and characterization of the biosynthetic gene cluster of divergolides from Streptomyces sp. W112.</title>
        <authorList>
            <person name="Li S.R."/>
            <person name="Zhao G.S."/>
            <person name="Sun M.W."/>
            <person name="He H.G."/>
            <person name="Wang H.X."/>
            <person name="Li Y.Y."/>
            <person name="Lu C.H."/>
            <person name="Shen Y.M."/>
        </authorList>
    </citation>
    <scope>NUCLEOTIDE SEQUENCE</scope>
    <source>
        <strain evidence="5">W112</strain>
    </source>
</reference>
<name>W5RYM7_9ACTN</name>
<dbReference type="InterPro" id="IPR016181">
    <property type="entry name" value="Acyl_CoA_acyltransferase"/>
</dbReference>
<dbReference type="GO" id="GO:0016747">
    <property type="term" value="F:acyltransferase activity, transferring groups other than amino-acyl groups"/>
    <property type="evidence" value="ECO:0007669"/>
    <property type="project" value="InterPro"/>
</dbReference>
<evidence type="ECO:0000256" key="3">
    <source>
        <dbReference type="SAM" id="MobiDB-lite"/>
    </source>
</evidence>
<accession>W5RYM7</accession>